<keyword evidence="3" id="KW-1185">Reference proteome</keyword>
<reference evidence="2 3" key="1">
    <citation type="submission" date="2017-11" db="EMBL/GenBank/DDBJ databases">
        <title>Draft genome sequence of Rhizobiales bacterium SY3-13.</title>
        <authorList>
            <person name="Sun C."/>
        </authorList>
    </citation>
    <scope>NUCLEOTIDE SEQUENCE [LARGE SCALE GENOMIC DNA]</scope>
    <source>
        <strain evidence="2 3">SY3-13</strain>
    </source>
</reference>
<dbReference type="Proteomes" id="UP000229498">
    <property type="component" value="Unassembled WGS sequence"/>
</dbReference>
<evidence type="ECO:0000313" key="3">
    <source>
        <dbReference type="Proteomes" id="UP000229498"/>
    </source>
</evidence>
<dbReference type="AlphaFoldDB" id="A0A2M9FVH4"/>
<proteinExistence type="predicted"/>
<sequence length="75" mass="8559">MLRERQRNVGEPEYDHQNPAPHGRRQADAPGPGRQPGEGRVRDRRAPHRRASPPSGQCPDPFETADPPDRRQHRP</sequence>
<gene>
    <name evidence="2" type="ORF">CVT23_21090</name>
</gene>
<feature type="region of interest" description="Disordered" evidence="1">
    <location>
        <begin position="1"/>
        <end position="75"/>
    </location>
</feature>
<feature type="compositionally biased region" description="Basic and acidic residues" evidence="1">
    <location>
        <begin position="1"/>
        <end position="16"/>
    </location>
</feature>
<feature type="non-terminal residue" evidence="2">
    <location>
        <position position="75"/>
    </location>
</feature>
<dbReference type="EMBL" id="PHIG01000063">
    <property type="protein sequence ID" value="PJK27424.1"/>
    <property type="molecule type" value="Genomic_DNA"/>
</dbReference>
<evidence type="ECO:0000256" key="1">
    <source>
        <dbReference type="SAM" id="MobiDB-lite"/>
    </source>
</evidence>
<evidence type="ECO:0000313" key="2">
    <source>
        <dbReference type="EMBL" id="PJK27424.1"/>
    </source>
</evidence>
<accession>A0A2M9FVH4</accession>
<protein>
    <submittedName>
        <fullName evidence="2">Uncharacterized protein</fullName>
    </submittedName>
</protein>
<name>A0A2M9FVH4_9PROT</name>
<feature type="compositionally biased region" description="Basic residues" evidence="1">
    <location>
        <begin position="42"/>
        <end position="51"/>
    </location>
</feature>
<comment type="caution">
    <text evidence="2">The sequence shown here is derived from an EMBL/GenBank/DDBJ whole genome shotgun (WGS) entry which is preliminary data.</text>
</comment>
<organism evidence="2 3">
    <name type="scientific">Minwuia thermotolerans</name>
    <dbReference type="NCBI Taxonomy" id="2056226"/>
    <lineage>
        <taxon>Bacteria</taxon>
        <taxon>Pseudomonadati</taxon>
        <taxon>Pseudomonadota</taxon>
        <taxon>Alphaproteobacteria</taxon>
        <taxon>Minwuiales</taxon>
        <taxon>Minwuiaceae</taxon>
        <taxon>Minwuia</taxon>
    </lineage>
</organism>